<proteinExistence type="predicted"/>
<protein>
    <submittedName>
        <fullName evidence="3">PEP-CTERM sorting domain-containing protein</fullName>
    </submittedName>
</protein>
<feature type="signal peptide" evidence="1">
    <location>
        <begin position="1"/>
        <end position="19"/>
    </location>
</feature>
<dbReference type="InterPro" id="IPR013424">
    <property type="entry name" value="Ice-binding_C"/>
</dbReference>
<feature type="chain" id="PRO_5020716526" evidence="1">
    <location>
        <begin position="20"/>
        <end position="176"/>
    </location>
</feature>
<name>A0A4V1D8R5_9ALTE</name>
<accession>A0A4V1D8R5</accession>
<dbReference type="Proteomes" id="UP000298049">
    <property type="component" value="Chromosome"/>
</dbReference>
<feature type="domain" description="Ice-binding protein C-terminal" evidence="2">
    <location>
        <begin position="152"/>
        <end position="174"/>
    </location>
</feature>
<evidence type="ECO:0000313" key="3">
    <source>
        <dbReference type="EMBL" id="QCF26110.1"/>
    </source>
</evidence>
<keyword evidence="1" id="KW-0732">Signal</keyword>
<organism evidence="3 4">
    <name type="scientific">Hydrocarboniclastica marina</name>
    <dbReference type="NCBI Taxonomy" id="2259620"/>
    <lineage>
        <taxon>Bacteria</taxon>
        <taxon>Pseudomonadati</taxon>
        <taxon>Pseudomonadota</taxon>
        <taxon>Gammaproteobacteria</taxon>
        <taxon>Alteromonadales</taxon>
        <taxon>Alteromonadaceae</taxon>
        <taxon>Hydrocarboniclastica</taxon>
    </lineage>
</organism>
<evidence type="ECO:0000313" key="4">
    <source>
        <dbReference type="Proteomes" id="UP000298049"/>
    </source>
</evidence>
<dbReference type="KEGG" id="hmi:soil367_09300"/>
<dbReference type="AlphaFoldDB" id="A0A4V1D8R5"/>
<dbReference type="RefSeq" id="WP_136548832.1">
    <property type="nucleotide sequence ID" value="NZ_CP031093.1"/>
</dbReference>
<dbReference type="Pfam" id="PF07589">
    <property type="entry name" value="PEP-CTERM"/>
    <property type="match status" value="1"/>
</dbReference>
<gene>
    <name evidence="3" type="ORF">soil367_09300</name>
</gene>
<sequence>MKKFVLLALMTWFSASTHAAIITYAYLDRIENPSSSHEAIGIFKVDSARRGLISAQFESEPATFEWEGFSPLMYDQPVAGADGLYENGFEPFGVDALSCFLYLDLFSLAAGEDIFHNLDKTYPNEGAYIENLGSGEAFYLMGRLTKVSTVEVPEPSSLALLGLGVLGVVLARRRQA</sequence>
<evidence type="ECO:0000259" key="2">
    <source>
        <dbReference type="Pfam" id="PF07589"/>
    </source>
</evidence>
<keyword evidence="4" id="KW-1185">Reference proteome</keyword>
<dbReference type="NCBIfam" id="TIGR02595">
    <property type="entry name" value="PEP_CTERM"/>
    <property type="match status" value="1"/>
</dbReference>
<dbReference type="OrthoDB" id="6367775at2"/>
<reference evidence="3 4" key="1">
    <citation type="submission" date="2018-07" db="EMBL/GenBank/DDBJ databases">
        <title>Marsedoiliclastica nanhaica gen. nov. sp. nov., a novel marine hydrocarbonoclastic bacterium isolated from an in-situ enriched hydrocarbon-degrading consortium in deep-sea sediment.</title>
        <authorList>
            <person name="Dong C."/>
            <person name="Ma T."/>
            <person name="Liu R."/>
            <person name="Shao Z."/>
        </authorList>
    </citation>
    <scope>NUCLEOTIDE SEQUENCE [LARGE SCALE GENOMIC DNA]</scope>
    <source>
        <strain evidence="4">soil36-7</strain>
    </source>
</reference>
<evidence type="ECO:0000256" key="1">
    <source>
        <dbReference type="SAM" id="SignalP"/>
    </source>
</evidence>
<dbReference type="EMBL" id="CP031093">
    <property type="protein sequence ID" value="QCF26110.1"/>
    <property type="molecule type" value="Genomic_DNA"/>
</dbReference>